<dbReference type="GeneID" id="4837011"/>
<dbReference type="RefSeq" id="XP_001382504.2">
    <property type="nucleotide sequence ID" value="XM_001382467.1"/>
</dbReference>
<evidence type="ECO:0000259" key="4">
    <source>
        <dbReference type="Pfam" id="PF10363"/>
    </source>
</evidence>
<dbReference type="InParanoid" id="A3LPD7"/>
<dbReference type="EMBL" id="CP000496">
    <property type="protein sequence ID" value="ABN64475.2"/>
    <property type="molecule type" value="Genomic_DNA"/>
</dbReference>
<gene>
    <name evidence="6" type="ORF">PICST_55575</name>
</gene>
<dbReference type="OMA" id="KRAYGAP"/>
<dbReference type="PANTHER" id="PTHR20959:SF1">
    <property type="entry name" value="TRANSPORT AND GOLGI ORGANIZATION PROTEIN 6 HOMOLOG"/>
    <property type="match status" value="1"/>
</dbReference>
<dbReference type="SUPFAM" id="SSF48371">
    <property type="entry name" value="ARM repeat"/>
    <property type="match status" value="1"/>
</dbReference>
<proteinExistence type="inferred from homology"/>
<dbReference type="Pfam" id="PF10363">
    <property type="entry name" value="RTP1_C1"/>
    <property type="match status" value="1"/>
</dbReference>
<dbReference type="InterPro" id="IPR019451">
    <property type="entry name" value="Rtp1_C1"/>
</dbReference>
<dbReference type="OrthoDB" id="39591at2759"/>
<protein>
    <submittedName>
        <fullName evidence="6">Protein required for cell viability</fullName>
    </submittedName>
</protein>
<dbReference type="FunCoup" id="A3LPD7">
    <property type="interactions" value="89"/>
</dbReference>
<evidence type="ECO:0000259" key="3">
    <source>
        <dbReference type="Pfam" id="PF10304"/>
    </source>
</evidence>
<dbReference type="GO" id="GO:0009306">
    <property type="term" value="P:protein secretion"/>
    <property type="evidence" value="ECO:0007669"/>
    <property type="project" value="TreeGrafter"/>
</dbReference>
<evidence type="ECO:0000256" key="2">
    <source>
        <dbReference type="SAM" id="MobiDB-lite"/>
    </source>
</evidence>
<dbReference type="InterPro" id="IPR016024">
    <property type="entry name" value="ARM-type_fold"/>
</dbReference>
<dbReference type="InterPro" id="IPR057407">
    <property type="entry name" value="HEAT_TANGO6"/>
</dbReference>
<dbReference type="Pfam" id="PF10304">
    <property type="entry name" value="RTP1_C2"/>
    <property type="match status" value="1"/>
</dbReference>
<feature type="compositionally biased region" description="Basic and acidic residues" evidence="2">
    <location>
        <begin position="1"/>
        <end position="16"/>
    </location>
</feature>
<dbReference type="PANTHER" id="PTHR20959">
    <property type="entry name" value="TRANSPORT AND GOLGI ORGANIZATION PROTEIN 6 FAMILY MEMBER"/>
    <property type="match status" value="1"/>
</dbReference>
<dbReference type="InterPro" id="IPR039600">
    <property type="entry name" value="TANGO6/Rtp1"/>
</dbReference>
<dbReference type="Proteomes" id="UP000002258">
    <property type="component" value="Chromosome 2"/>
</dbReference>
<dbReference type="KEGG" id="pic:PICST_55575"/>
<evidence type="ECO:0000313" key="6">
    <source>
        <dbReference type="EMBL" id="ABN64475.2"/>
    </source>
</evidence>
<feature type="domain" description="TANGO6 HEAT repeat" evidence="5">
    <location>
        <begin position="302"/>
        <end position="550"/>
    </location>
</feature>
<evidence type="ECO:0000256" key="1">
    <source>
        <dbReference type="ARBA" id="ARBA00005724"/>
    </source>
</evidence>
<keyword evidence="7" id="KW-1185">Reference proteome</keyword>
<dbReference type="Pfam" id="PF23565">
    <property type="entry name" value="ARM_TANGO6"/>
    <property type="match status" value="1"/>
</dbReference>
<evidence type="ECO:0000313" key="7">
    <source>
        <dbReference type="Proteomes" id="UP000002258"/>
    </source>
</evidence>
<sequence>MPPKIEELPPKVENVSKSKKKNPFATPKKTTVRRNASEVYPTHKGLNKLQYIGDKPIDLLFHDLEVKLEGNYQDLTIDVLYQRLIQVKVEEADDVDYMKRFQVLEYLLDKLIEIQNLSNENDLKDKNLIKISLHDIRTFSKVVNLIIVHGVYPAITAFKIGIPFEKRRLNHFNVSMGKNPVKIDKIPINSKSSTPFERIQKLLMLMYTKLYVVFQVQSDVKDLLSKGTGISDFLTIAITLITVPYFSKDVIAKVLSDFPNIIKLVETYELYQTYTLLLSTQSPSYFKSFVMQKLSTIHYDTPTGVLTLIEFVLGLRDNDEIEVEKYEHVSNVVLSKPKSISTVDYFTNIGNQCYNLLVNINRPMVTSCVVFILENLWNRNQMVTRDFFLKRIWNNFSPPNSNSDEILVTEAQLNNNVNVLISLTKKGLPVELLKVVFEPIILSVWSYLNFLKKNKKSTEIISGILVSYFTMVKDSEIETKDVYGLDAIAKNLLYDAEDHEFAIGPNELVQIQRKQRKIENSSKDQKVNMFISELDISCENFVALLDNLDDDLVQAIFLSTLKRWLRSGDSSNGNENPFIVLIDLRLLESIGNKFKDSLAKTPFEVLQIVQNFLSPQAREKLQVEHVNLVSQSGDVDSDDEDDFDENVEAQALPIVLELLSAILSETEVSLDEKSFESLRAIQKSLARLSATDVPSSIKSASTSLNERIDDLLNGDIPVQSEEEAEKADLKRAVTSLNDPLVPIRAHGLYLLRQLIANRSSVISLEFVVDLHLVQLKDPDPFIFLNVIKGLENLIEWDEKRMLSILCVLYLNESKETDLDERLKIGEVLLRYIQGANEMFSGESAKRIVSTALHLIRRKVPEEENEDNRLRMSSMSLLGTCCKVNPLGIVDQLENALDCALGILQFETDKDSAIMRRAGIVLIHDLIIGTSNQKEVPFPESYRFKVVNTLRYVKDTDNDILAREQAETVLDSIEELSSLAFEQLEEDSEDQFKSMRV</sequence>
<dbReference type="AlphaFoldDB" id="A3LPD7"/>
<feature type="domain" description="RNA polymerase II assembly factor Rtp1 C-terminal" evidence="3">
    <location>
        <begin position="944"/>
        <end position="974"/>
    </location>
</feature>
<feature type="domain" description="RNA polymerase II assembly factor Rtp1 C-terminal" evidence="4">
    <location>
        <begin position="729"/>
        <end position="838"/>
    </location>
</feature>
<comment type="similarity">
    <text evidence="1">Belongs to the Tango6 family.</text>
</comment>
<feature type="region of interest" description="Disordered" evidence="2">
    <location>
        <begin position="1"/>
        <end position="32"/>
    </location>
</feature>
<dbReference type="InterPro" id="IPR019414">
    <property type="entry name" value="Rtp1_C2"/>
</dbReference>
<organism evidence="6 7">
    <name type="scientific">Scheffersomyces stipitis (strain ATCC 58785 / CBS 6054 / NBRC 10063 / NRRL Y-11545)</name>
    <name type="common">Yeast</name>
    <name type="synonym">Pichia stipitis</name>
    <dbReference type="NCBI Taxonomy" id="322104"/>
    <lineage>
        <taxon>Eukaryota</taxon>
        <taxon>Fungi</taxon>
        <taxon>Dikarya</taxon>
        <taxon>Ascomycota</taxon>
        <taxon>Saccharomycotina</taxon>
        <taxon>Pichiomycetes</taxon>
        <taxon>Debaryomycetaceae</taxon>
        <taxon>Scheffersomyces</taxon>
    </lineage>
</organism>
<reference evidence="6 7" key="1">
    <citation type="journal article" date="2007" name="Nat. Biotechnol.">
        <title>Genome sequence of the lignocellulose-bioconverting and xylose-fermenting yeast Pichia stipitis.</title>
        <authorList>
            <person name="Jeffries T.W."/>
            <person name="Grigoriev I.V."/>
            <person name="Grimwood J."/>
            <person name="Laplaza J.M."/>
            <person name="Aerts A."/>
            <person name="Salamov A."/>
            <person name="Schmutz J."/>
            <person name="Lindquist E."/>
            <person name="Dehal P."/>
            <person name="Shapiro H."/>
            <person name="Jin Y.S."/>
            <person name="Passoth V."/>
            <person name="Richardson P.M."/>
        </authorList>
    </citation>
    <scope>NUCLEOTIDE SEQUENCE [LARGE SCALE GENOMIC DNA]</scope>
    <source>
        <strain evidence="7">ATCC 58785 / CBS 6054 / NBRC 10063 / NRRL Y-11545</strain>
    </source>
</reference>
<name>A3LPD7_PICST</name>
<accession>A3LPD7</accession>
<evidence type="ECO:0000259" key="5">
    <source>
        <dbReference type="Pfam" id="PF23565"/>
    </source>
</evidence>
<dbReference type="eggNOG" id="KOG4653">
    <property type="taxonomic scope" value="Eukaryota"/>
</dbReference>
<dbReference type="HOGENOM" id="CLU_006300_1_0_1"/>